<evidence type="ECO:0000256" key="6">
    <source>
        <dbReference type="SAM" id="SignalP"/>
    </source>
</evidence>
<dbReference type="STRING" id="997884.HMPREF1068_00279"/>
<dbReference type="CDD" id="cd08977">
    <property type="entry name" value="SusD"/>
    <property type="match status" value="1"/>
</dbReference>
<feature type="chain" id="PRO_5003725746" description="RagB/SusD domain-containing protein" evidence="6">
    <location>
        <begin position="24"/>
        <end position="479"/>
    </location>
</feature>
<evidence type="ECO:0000259" key="7">
    <source>
        <dbReference type="Pfam" id="PF07980"/>
    </source>
</evidence>
<dbReference type="GO" id="GO:0009279">
    <property type="term" value="C:cell outer membrane"/>
    <property type="evidence" value="ECO:0007669"/>
    <property type="project" value="UniProtKB-SubCell"/>
</dbReference>
<dbReference type="AlphaFoldDB" id="I9SF70"/>
<organism evidence="9 10">
    <name type="scientific">Bacteroides nordii CL02T12C05</name>
    <dbReference type="NCBI Taxonomy" id="997884"/>
    <lineage>
        <taxon>Bacteria</taxon>
        <taxon>Pseudomonadati</taxon>
        <taxon>Bacteroidota</taxon>
        <taxon>Bacteroidia</taxon>
        <taxon>Bacteroidales</taxon>
        <taxon>Bacteroidaceae</taxon>
        <taxon>Bacteroides</taxon>
    </lineage>
</organism>
<gene>
    <name evidence="9" type="ORF">HMPREF1068_00279</name>
</gene>
<reference evidence="9 10" key="1">
    <citation type="submission" date="2012-02" db="EMBL/GenBank/DDBJ databases">
        <title>The Genome Sequence of Bacteroides nordii CL02T12C05.</title>
        <authorList>
            <consortium name="The Broad Institute Genome Sequencing Platform"/>
            <person name="Earl A."/>
            <person name="Ward D."/>
            <person name="Feldgarden M."/>
            <person name="Gevers D."/>
            <person name="Zitomersky N.L."/>
            <person name="Coyne M.J."/>
            <person name="Comstock L.E."/>
            <person name="Young S.K."/>
            <person name="Zeng Q."/>
            <person name="Gargeya S."/>
            <person name="Fitzgerald M."/>
            <person name="Haas B."/>
            <person name="Abouelleil A."/>
            <person name="Alvarado L."/>
            <person name="Arachchi H.M."/>
            <person name="Berlin A."/>
            <person name="Chapman S.B."/>
            <person name="Gearin G."/>
            <person name="Goldberg J."/>
            <person name="Griggs A."/>
            <person name="Gujja S."/>
            <person name="Hansen M."/>
            <person name="Heiman D."/>
            <person name="Howarth C."/>
            <person name="Larimer J."/>
            <person name="Lui A."/>
            <person name="MacDonald P.J.P."/>
            <person name="McCowen C."/>
            <person name="Montmayeur A."/>
            <person name="Murphy C."/>
            <person name="Neiman D."/>
            <person name="Pearson M."/>
            <person name="Priest M."/>
            <person name="Roberts A."/>
            <person name="Saif S."/>
            <person name="Shea T."/>
            <person name="Sisk P."/>
            <person name="Stolte C."/>
            <person name="Sykes S."/>
            <person name="Wortman J."/>
            <person name="Nusbaum C."/>
            <person name="Birren B."/>
        </authorList>
    </citation>
    <scope>NUCLEOTIDE SEQUENCE [LARGE SCALE GENOMIC DNA]</scope>
    <source>
        <strain evidence="9 10">CL02T12C05</strain>
    </source>
</reference>
<evidence type="ECO:0000256" key="2">
    <source>
        <dbReference type="ARBA" id="ARBA00006275"/>
    </source>
</evidence>
<dbReference type="InterPro" id="IPR012944">
    <property type="entry name" value="SusD_RagB_dom"/>
</dbReference>
<dbReference type="InterPro" id="IPR011990">
    <property type="entry name" value="TPR-like_helical_dom_sf"/>
</dbReference>
<accession>I9SF70</accession>
<keyword evidence="5" id="KW-0998">Cell outer membrane</keyword>
<feature type="signal peptide" evidence="6">
    <location>
        <begin position="1"/>
        <end position="23"/>
    </location>
</feature>
<evidence type="ECO:0000256" key="1">
    <source>
        <dbReference type="ARBA" id="ARBA00004442"/>
    </source>
</evidence>
<feature type="domain" description="SusD-like N-terminal" evidence="8">
    <location>
        <begin position="86"/>
        <end position="216"/>
    </location>
</feature>
<comment type="similarity">
    <text evidence="2">Belongs to the SusD family.</text>
</comment>
<feature type="domain" description="RagB/SusD" evidence="7">
    <location>
        <begin position="263"/>
        <end position="474"/>
    </location>
</feature>
<protein>
    <recommendedName>
        <fullName evidence="11">RagB/SusD domain-containing protein</fullName>
    </recommendedName>
</protein>
<evidence type="ECO:0000259" key="8">
    <source>
        <dbReference type="Pfam" id="PF14322"/>
    </source>
</evidence>
<comment type="subcellular location">
    <subcellularLocation>
        <location evidence="1">Cell outer membrane</location>
    </subcellularLocation>
</comment>
<evidence type="ECO:0008006" key="11">
    <source>
        <dbReference type="Google" id="ProtNLM"/>
    </source>
</evidence>
<dbReference type="EMBL" id="AGXS01000003">
    <property type="protein sequence ID" value="EIY54566.1"/>
    <property type="molecule type" value="Genomic_DNA"/>
</dbReference>
<dbReference type="InterPro" id="IPR033985">
    <property type="entry name" value="SusD-like_N"/>
</dbReference>
<evidence type="ECO:0000313" key="10">
    <source>
        <dbReference type="Proteomes" id="UP000003089"/>
    </source>
</evidence>
<name>I9SF70_9BACE</name>
<evidence type="ECO:0000256" key="3">
    <source>
        <dbReference type="ARBA" id="ARBA00022729"/>
    </source>
</evidence>
<proteinExistence type="inferred from homology"/>
<dbReference type="Proteomes" id="UP000003089">
    <property type="component" value="Unassembled WGS sequence"/>
</dbReference>
<evidence type="ECO:0000313" key="9">
    <source>
        <dbReference type="EMBL" id="EIY54566.1"/>
    </source>
</evidence>
<dbReference type="Gene3D" id="1.25.40.390">
    <property type="match status" value="1"/>
</dbReference>
<dbReference type="eggNOG" id="COG3637">
    <property type="taxonomic scope" value="Bacteria"/>
</dbReference>
<comment type="caution">
    <text evidence="9">The sequence shown here is derived from an EMBL/GenBank/DDBJ whole genome shotgun (WGS) entry which is preliminary data.</text>
</comment>
<evidence type="ECO:0000256" key="5">
    <source>
        <dbReference type="ARBA" id="ARBA00023237"/>
    </source>
</evidence>
<keyword evidence="10" id="KW-1185">Reference proteome</keyword>
<dbReference type="HOGENOM" id="CLU_015553_1_3_10"/>
<keyword evidence="3 6" id="KW-0732">Signal</keyword>
<dbReference type="PATRIC" id="fig|997884.3.peg.300"/>
<keyword evidence="4" id="KW-0472">Membrane</keyword>
<evidence type="ECO:0000256" key="4">
    <source>
        <dbReference type="ARBA" id="ARBA00023136"/>
    </source>
</evidence>
<sequence>MKRIMKKLKIMALCILTATCSSCLDMLDKTPISQLSVGKLFETADGAEAAVSGCYSFLNGTGYYSQDRWCFAFEGTDISGSAGGSANYQWTSGENRWSDWWLTTYQAIGACNTTISRIKQSTFDETRRTSLLAEARFLRAFYYYHALTYWGGVPLLKDEITSLDQVKNIKRATREELSNFIIDELTEVSDILEKSPAIVARASKGTALTLLAKMYLLQEQWENAAKTCEQIMGLNKYKLFDNYSDIFSQAFENQQEHIFSIQFNADYTDFSARMLWYLGPSKEEWDKFNGLGGSSAPTSFYDKYDEWDLRLEHNLAKTWRGQAFKDSRIAIIKYWDRTGKQMLDHDGLNFPVFRYADVLLMYAEALNEWKGAPTQEAYDAINEIRERAGVDEIEELDYKQFQSLIRDERARELCYEGHRRFDLVRWGILVETVKRISKEINSKGGEYISEAHNLCPIPQTEIIKNSNLEQNPGYETTKK</sequence>
<dbReference type="Pfam" id="PF14322">
    <property type="entry name" value="SusD-like_3"/>
    <property type="match status" value="1"/>
</dbReference>
<dbReference type="SUPFAM" id="SSF48452">
    <property type="entry name" value="TPR-like"/>
    <property type="match status" value="1"/>
</dbReference>
<dbReference type="Pfam" id="PF07980">
    <property type="entry name" value="SusD_RagB"/>
    <property type="match status" value="1"/>
</dbReference>